<dbReference type="SUPFAM" id="SSF52283">
    <property type="entry name" value="Formate/glycerate dehydrogenase catalytic domain-like"/>
    <property type="match status" value="1"/>
</dbReference>
<dbReference type="InterPro" id="IPR029753">
    <property type="entry name" value="D-isomer_DH_CS"/>
</dbReference>
<evidence type="ECO:0000256" key="4">
    <source>
        <dbReference type="RuleBase" id="RU003719"/>
    </source>
</evidence>
<keyword evidence="3" id="KW-0520">NAD</keyword>
<dbReference type="AlphaFoldDB" id="A0A1V6V8M8"/>
<dbReference type="InterPro" id="IPR006140">
    <property type="entry name" value="D-isomer_DH_NAD-bd"/>
</dbReference>
<evidence type="ECO:0008006" key="9">
    <source>
        <dbReference type="Google" id="ProtNLM"/>
    </source>
</evidence>
<name>A0A1V6V8M8_9EURO</name>
<keyword evidence="8" id="KW-1185">Reference proteome</keyword>
<dbReference type="InterPro" id="IPR036291">
    <property type="entry name" value="NAD(P)-bd_dom_sf"/>
</dbReference>
<dbReference type="Proteomes" id="UP000191500">
    <property type="component" value="Unassembled WGS sequence"/>
</dbReference>
<dbReference type="FunFam" id="3.40.50.720:FF:000052">
    <property type="entry name" value="D-lactate dehydrogenase"/>
    <property type="match status" value="1"/>
</dbReference>
<evidence type="ECO:0000313" key="7">
    <source>
        <dbReference type="EMBL" id="OQE47037.1"/>
    </source>
</evidence>
<dbReference type="PROSITE" id="PS00670">
    <property type="entry name" value="D_2_HYDROXYACID_DH_2"/>
    <property type="match status" value="1"/>
</dbReference>
<comment type="similarity">
    <text evidence="1 4">Belongs to the D-isomer specific 2-hydroxyacid dehydrogenase family.</text>
</comment>
<evidence type="ECO:0000256" key="1">
    <source>
        <dbReference type="ARBA" id="ARBA00005854"/>
    </source>
</evidence>
<evidence type="ECO:0000313" key="8">
    <source>
        <dbReference type="Proteomes" id="UP000191500"/>
    </source>
</evidence>
<evidence type="ECO:0000259" key="5">
    <source>
        <dbReference type="Pfam" id="PF00389"/>
    </source>
</evidence>
<dbReference type="PANTHER" id="PTHR43026">
    <property type="entry name" value="2-HYDROXYACID DEHYDROGENASE HOMOLOG 1-RELATED"/>
    <property type="match status" value="1"/>
</dbReference>
<evidence type="ECO:0000259" key="6">
    <source>
        <dbReference type="Pfam" id="PF02826"/>
    </source>
</evidence>
<dbReference type="GO" id="GO:0016616">
    <property type="term" value="F:oxidoreductase activity, acting on the CH-OH group of donors, NAD or NADP as acceptor"/>
    <property type="evidence" value="ECO:0007669"/>
    <property type="project" value="InterPro"/>
</dbReference>
<keyword evidence="2 4" id="KW-0560">Oxidoreductase</keyword>
<dbReference type="CDD" id="cd12183">
    <property type="entry name" value="LDH_like_2"/>
    <property type="match status" value="1"/>
</dbReference>
<dbReference type="PROSITE" id="PS00671">
    <property type="entry name" value="D_2_HYDROXYACID_DH_3"/>
    <property type="match status" value="1"/>
</dbReference>
<reference evidence="8" key="1">
    <citation type="journal article" date="2017" name="Nat. Microbiol.">
        <title>Global analysis of biosynthetic gene clusters reveals vast potential of secondary metabolite production in Penicillium species.</title>
        <authorList>
            <person name="Nielsen J.C."/>
            <person name="Grijseels S."/>
            <person name="Prigent S."/>
            <person name="Ji B."/>
            <person name="Dainat J."/>
            <person name="Nielsen K.F."/>
            <person name="Frisvad J.C."/>
            <person name="Workman M."/>
            <person name="Nielsen J."/>
        </authorList>
    </citation>
    <scope>NUCLEOTIDE SEQUENCE [LARGE SCALE GENOMIC DNA]</scope>
    <source>
        <strain evidence="8">IBT 31321</strain>
    </source>
</reference>
<comment type="caution">
    <text evidence="7">The sequence shown here is derived from an EMBL/GenBank/DDBJ whole genome shotgun (WGS) entry which is preliminary data.</text>
</comment>
<dbReference type="Pfam" id="PF00389">
    <property type="entry name" value="2-Hacid_dh"/>
    <property type="match status" value="1"/>
</dbReference>
<dbReference type="InterPro" id="IPR006139">
    <property type="entry name" value="D-isomer_2_OHA_DH_cat_dom"/>
</dbReference>
<dbReference type="GO" id="GO:0051287">
    <property type="term" value="F:NAD binding"/>
    <property type="evidence" value="ECO:0007669"/>
    <property type="project" value="InterPro"/>
</dbReference>
<evidence type="ECO:0000256" key="2">
    <source>
        <dbReference type="ARBA" id="ARBA00023002"/>
    </source>
</evidence>
<accession>A0A1V6V8M8</accession>
<dbReference type="STRING" id="36646.A0A1V6V8M8"/>
<dbReference type="Gene3D" id="3.40.50.720">
    <property type="entry name" value="NAD(P)-binding Rossmann-like Domain"/>
    <property type="match status" value="2"/>
</dbReference>
<dbReference type="SUPFAM" id="SSF51735">
    <property type="entry name" value="NAD(P)-binding Rossmann-fold domains"/>
    <property type="match status" value="1"/>
</dbReference>
<proteinExistence type="inferred from homology"/>
<gene>
    <name evidence="7" type="ORF">PENCOP_c001G06591</name>
</gene>
<dbReference type="PANTHER" id="PTHR43026:SF1">
    <property type="entry name" value="2-HYDROXYACID DEHYDROGENASE HOMOLOG 1-RELATED"/>
    <property type="match status" value="1"/>
</dbReference>
<evidence type="ECO:0000256" key="3">
    <source>
        <dbReference type="ARBA" id="ARBA00023027"/>
    </source>
</evidence>
<feature type="domain" description="D-isomer specific 2-hydroxyacid dehydrogenase NAD-binding" evidence="6">
    <location>
        <begin position="110"/>
        <end position="298"/>
    </location>
</feature>
<organism evidence="7 8">
    <name type="scientific">Penicillium coprophilum</name>
    <dbReference type="NCBI Taxonomy" id="36646"/>
    <lineage>
        <taxon>Eukaryota</taxon>
        <taxon>Fungi</taxon>
        <taxon>Dikarya</taxon>
        <taxon>Ascomycota</taxon>
        <taxon>Pezizomycotina</taxon>
        <taxon>Eurotiomycetes</taxon>
        <taxon>Eurotiomycetidae</taxon>
        <taxon>Eurotiales</taxon>
        <taxon>Aspergillaceae</taxon>
        <taxon>Penicillium</taxon>
    </lineage>
</organism>
<sequence length="335" mass="36244">MKIAVFSTQPYDQVSLDQSNKHFNHEIVYHDTALSEKTASLASGIPVVCVFVNDQVNANVIHTIAANGTRLIALRCAGFNNVDLKAAEAAGITVCRVPAYSPNAISEYTLGLVICLERKIHKAWLRVREDNFALNGLVGNDLYGRTIGVVGTGKIGALVARAFRAGLGCEVLAQDVVENPDLVSIGVKYVSRDELLRRADVVCLHCPLTPHTQHLINADSLKTTRPGVVIVNSGRGSLVDSAALLDALESEHVGGAALDVYEKEKSLFFRDLSEKVISDDVFQRLTTLPNVILTGHQAWLSHEALDSIANITMTNVAQFEKNGGQVEKSHIVRAS</sequence>
<dbReference type="InterPro" id="IPR058205">
    <property type="entry name" value="D-LDH-like"/>
</dbReference>
<dbReference type="Pfam" id="PF02826">
    <property type="entry name" value="2-Hacid_dh_C"/>
    <property type="match status" value="1"/>
</dbReference>
<dbReference type="EMBL" id="MDDG01000001">
    <property type="protein sequence ID" value="OQE47037.1"/>
    <property type="molecule type" value="Genomic_DNA"/>
</dbReference>
<protein>
    <recommendedName>
        <fullName evidence="9">S-adenosyl-L-homocysteine hydrolase NAD binding domain-containing protein</fullName>
    </recommendedName>
</protein>
<feature type="domain" description="D-isomer specific 2-hydroxyacid dehydrogenase catalytic" evidence="5">
    <location>
        <begin position="4"/>
        <end position="323"/>
    </location>
</feature>